<accession>A0A853FW49</accession>
<dbReference type="SFLD" id="SFLDG01129">
    <property type="entry name" value="C1.5:_HAD__Beta-PGM__Phosphata"/>
    <property type="match status" value="1"/>
</dbReference>
<evidence type="ECO:0000313" key="1">
    <source>
        <dbReference type="EMBL" id="NYT48833.1"/>
    </source>
</evidence>
<name>A0A853FW49_9BURK</name>
<evidence type="ECO:0000313" key="2">
    <source>
        <dbReference type="Proteomes" id="UP000559809"/>
    </source>
</evidence>
<reference evidence="1 2" key="1">
    <citation type="submission" date="2020-07" db="EMBL/GenBank/DDBJ databases">
        <title>Taxonomic revisions and descriptions of new bacterial species based on genomic comparisons in the high-G+C-content subgroup of the family Alcaligenaceae.</title>
        <authorList>
            <person name="Szabo A."/>
            <person name="Felfoldi T."/>
        </authorList>
    </citation>
    <scope>NUCLEOTIDE SEQUENCE [LARGE SCALE GENOMIC DNA]</scope>
    <source>
        <strain evidence="1 2">LMG 24012</strain>
    </source>
</reference>
<comment type="caution">
    <text evidence="1">The sequence shown here is derived from an EMBL/GenBank/DDBJ whole genome shotgun (WGS) entry which is preliminary data.</text>
</comment>
<dbReference type="AlphaFoldDB" id="A0A853FW49"/>
<protein>
    <submittedName>
        <fullName evidence="1">Pyrimidine 5'-nucleotidase</fullName>
    </submittedName>
</protein>
<dbReference type="PANTHER" id="PTHR47438">
    <property type="entry name" value="PHOSPHATE METABOLISM PROTEIN 8-RELATED"/>
    <property type="match status" value="1"/>
</dbReference>
<dbReference type="GO" id="GO:0008252">
    <property type="term" value="F:nucleotidase activity"/>
    <property type="evidence" value="ECO:0007669"/>
    <property type="project" value="TreeGrafter"/>
</dbReference>
<keyword evidence="2" id="KW-1185">Reference proteome</keyword>
<gene>
    <name evidence="1" type="ORF">H0A72_05870</name>
</gene>
<dbReference type="SUPFAM" id="SSF56784">
    <property type="entry name" value="HAD-like"/>
    <property type="match status" value="1"/>
</dbReference>
<organism evidence="1 2">
    <name type="scientific">Parapusillimonas granuli</name>
    <dbReference type="NCBI Taxonomy" id="380911"/>
    <lineage>
        <taxon>Bacteria</taxon>
        <taxon>Pseudomonadati</taxon>
        <taxon>Pseudomonadota</taxon>
        <taxon>Betaproteobacteria</taxon>
        <taxon>Burkholderiales</taxon>
        <taxon>Alcaligenaceae</taxon>
        <taxon>Parapusillimonas</taxon>
    </lineage>
</organism>
<dbReference type="InterPro" id="IPR010237">
    <property type="entry name" value="Pyr-5-nucltdase"/>
</dbReference>
<sequence>MRPLRHAVARHRPPLPADTGKTVWLFDLDNTLHDCSKGIFKAIDSAMSRAVATSLQLPQHEADVLRKDYWRRYGATVIGMVRHHGIKADTFLHLSHDFDIAALVHSEYGLARKLGRLRGHKILLTNAPTEYARTVLKTLGILHHFDGIWTIEHMALQGRIRPKPSPALMRQVLARLRVPAARVVLVEDTLRNLKSARQAGMRTVHVYHAGTPFSAQHYGRALYVDVRVNSVGRLLVRGGG</sequence>
<dbReference type="NCBIfam" id="TIGR01993">
    <property type="entry name" value="Pyr-5-nucltdase"/>
    <property type="match status" value="1"/>
</dbReference>
<dbReference type="Gene3D" id="1.10.150.450">
    <property type="match status" value="1"/>
</dbReference>
<dbReference type="SFLD" id="SFLDS00003">
    <property type="entry name" value="Haloacid_Dehalogenase"/>
    <property type="match status" value="1"/>
</dbReference>
<proteinExistence type="predicted"/>
<dbReference type="Gene3D" id="3.40.50.1000">
    <property type="entry name" value="HAD superfamily/HAD-like"/>
    <property type="match status" value="1"/>
</dbReference>
<dbReference type="NCBIfam" id="TIGR01509">
    <property type="entry name" value="HAD-SF-IA-v3"/>
    <property type="match status" value="1"/>
</dbReference>
<dbReference type="PANTHER" id="PTHR47438:SF1">
    <property type="entry name" value="PHOSPHATE METABOLISM PROTEIN 8-RELATED"/>
    <property type="match status" value="1"/>
</dbReference>
<dbReference type="GO" id="GO:0009166">
    <property type="term" value="P:nucleotide catabolic process"/>
    <property type="evidence" value="ECO:0007669"/>
    <property type="project" value="TreeGrafter"/>
</dbReference>
<dbReference type="Pfam" id="PF00702">
    <property type="entry name" value="Hydrolase"/>
    <property type="match status" value="1"/>
</dbReference>
<dbReference type="InterPro" id="IPR052791">
    <property type="entry name" value="SSM1_domain"/>
</dbReference>
<dbReference type="GO" id="GO:0006206">
    <property type="term" value="P:pyrimidine nucleobase metabolic process"/>
    <property type="evidence" value="ECO:0007669"/>
    <property type="project" value="TreeGrafter"/>
</dbReference>
<dbReference type="RefSeq" id="WP_180154141.1">
    <property type="nucleotide sequence ID" value="NZ_JACCEM010000003.1"/>
</dbReference>
<dbReference type="EMBL" id="JACCEM010000003">
    <property type="protein sequence ID" value="NYT48833.1"/>
    <property type="molecule type" value="Genomic_DNA"/>
</dbReference>
<dbReference type="InterPro" id="IPR036412">
    <property type="entry name" value="HAD-like_sf"/>
</dbReference>
<dbReference type="InterPro" id="IPR006439">
    <property type="entry name" value="HAD-SF_hydro_IA"/>
</dbReference>
<dbReference type="SFLD" id="SFLDG01132">
    <property type="entry name" value="C1.5.3:_5'-Nucleotidase_Like"/>
    <property type="match status" value="1"/>
</dbReference>
<dbReference type="InterPro" id="IPR023214">
    <property type="entry name" value="HAD_sf"/>
</dbReference>
<dbReference type="Proteomes" id="UP000559809">
    <property type="component" value="Unassembled WGS sequence"/>
</dbReference>